<reference evidence="2 3" key="1">
    <citation type="submission" date="2016-07" db="EMBL/GenBank/DDBJ databases">
        <title>Pervasive Adenine N6-methylation of Active Genes in Fungi.</title>
        <authorList>
            <consortium name="DOE Joint Genome Institute"/>
            <person name="Mondo S.J."/>
            <person name="Dannebaum R.O."/>
            <person name="Kuo R.C."/>
            <person name="Labutti K."/>
            <person name="Haridas S."/>
            <person name="Kuo A."/>
            <person name="Salamov A."/>
            <person name="Ahrendt S.R."/>
            <person name="Lipzen A."/>
            <person name="Sullivan W."/>
            <person name="Andreopoulos W.B."/>
            <person name="Clum A."/>
            <person name="Lindquist E."/>
            <person name="Daum C."/>
            <person name="Ramamoorthy G.K."/>
            <person name="Gryganskyi A."/>
            <person name="Culley D."/>
            <person name="Magnuson J.K."/>
            <person name="James T.Y."/>
            <person name="O'Malley M.A."/>
            <person name="Stajich J.E."/>
            <person name="Spatafora J.W."/>
            <person name="Visel A."/>
            <person name="Grigoriev I.V."/>
        </authorList>
    </citation>
    <scope>NUCLEOTIDE SEQUENCE [LARGE SCALE GENOMIC DNA]</scope>
    <source>
        <strain evidence="2 3">68-887.2</strain>
    </source>
</reference>
<name>A0A1Y2BHU4_9TREE</name>
<sequence length="218" mass="22871">MVRLSGVIRNAAKSAQAAGKTEPMSADSTLYHLSPTGFWKKFRDAVVVNPEISSGLPVPLLNRYPQPGSRPEKYATPATQASDPAFNPYHKRDVRRAYPQTSYITQSHLSSLLLASPSLASLPAPETATKVPADSSSIAPNAEGSEQAIVTSSVPSLASVLEKLPVGQAFVGAGLDTGKAQAGALPPAPPGLGKKWIPKAGEDIPHDPDAYFPMVGYS</sequence>
<dbReference type="PANTHER" id="PTHR37325:SF1">
    <property type="entry name" value="OXIDOREDUCTASE 21 KDA SUBUNIT, PUTATIVE (AFU_ORTHOLOGUE AFUA_4G05910)-RELATED"/>
    <property type="match status" value="1"/>
</dbReference>
<feature type="region of interest" description="Disordered" evidence="1">
    <location>
        <begin position="125"/>
        <end position="144"/>
    </location>
</feature>
<dbReference type="Proteomes" id="UP000193986">
    <property type="component" value="Unassembled WGS sequence"/>
</dbReference>
<dbReference type="InterPro" id="IPR016813">
    <property type="entry name" value="NADH_Ub_cplx-1_21kDa"/>
</dbReference>
<proteinExistence type="predicted"/>
<dbReference type="CDD" id="cd22849">
    <property type="entry name" value="NuzM"/>
    <property type="match status" value="1"/>
</dbReference>
<comment type="caution">
    <text evidence="2">The sequence shown here is derived from an EMBL/GenBank/DDBJ whole genome shotgun (WGS) entry which is preliminary data.</text>
</comment>
<evidence type="ECO:0000313" key="3">
    <source>
        <dbReference type="Proteomes" id="UP000193986"/>
    </source>
</evidence>
<evidence type="ECO:0000256" key="1">
    <source>
        <dbReference type="SAM" id="MobiDB-lite"/>
    </source>
</evidence>
<accession>A0A1Y2BHU4</accession>
<dbReference type="InParanoid" id="A0A1Y2BHU4"/>
<feature type="region of interest" description="Disordered" evidence="1">
    <location>
        <begin position="65"/>
        <end position="87"/>
    </location>
</feature>
<organism evidence="2 3">
    <name type="scientific">Naematelia encephala</name>
    <dbReference type="NCBI Taxonomy" id="71784"/>
    <lineage>
        <taxon>Eukaryota</taxon>
        <taxon>Fungi</taxon>
        <taxon>Dikarya</taxon>
        <taxon>Basidiomycota</taxon>
        <taxon>Agaricomycotina</taxon>
        <taxon>Tremellomycetes</taxon>
        <taxon>Tremellales</taxon>
        <taxon>Naemateliaceae</taxon>
        <taxon>Naematelia</taxon>
    </lineage>
</organism>
<gene>
    <name evidence="2" type="ORF">BCR39DRAFT_518618</name>
</gene>
<dbReference type="EMBL" id="MCFC01000005">
    <property type="protein sequence ID" value="ORY33695.1"/>
    <property type="molecule type" value="Genomic_DNA"/>
</dbReference>
<dbReference type="AlphaFoldDB" id="A0A1Y2BHU4"/>
<keyword evidence="3" id="KW-1185">Reference proteome</keyword>
<dbReference type="PANTHER" id="PTHR37325">
    <property type="entry name" value="OXIDOREDUCTASE 21 KDA SUBUNIT, PUTATIVE (AFU_ORTHOLOGUE AFUA_4G05910)-RELATED"/>
    <property type="match status" value="1"/>
</dbReference>
<dbReference type="OrthoDB" id="10261524at2759"/>
<evidence type="ECO:0008006" key="4">
    <source>
        <dbReference type="Google" id="ProtNLM"/>
    </source>
</evidence>
<evidence type="ECO:0000313" key="2">
    <source>
        <dbReference type="EMBL" id="ORY33695.1"/>
    </source>
</evidence>
<protein>
    <recommendedName>
        <fullName evidence="4">NADH-ubiquinone oxidoreductase 21.3 kDa subunit</fullName>
    </recommendedName>
</protein>
<dbReference type="PIRSF" id="PIRSF022976">
    <property type="entry name" value="NADH_Oxi_21kDa"/>
    <property type="match status" value="1"/>
</dbReference>
<dbReference type="STRING" id="71784.A0A1Y2BHU4"/>